<organism evidence="1 2">
    <name type="scientific">Strongylus vulgaris</name>
    <name type="common">Blood worm</name>
    <dbReference type="NCBI Taxonomy" id="40348"/>
    <lineage>
        <taxon>Eukaryota</taxon>
        <taxon>Metazoa</taxon>
        <taxon>Ecdysozoa</taxon>
        <taxon>Nematoda</taxon>
        <taxon>Chromadorea</taxon>
        <taxon>Rhabditida</taxon>
        <taxon>Rhabditina</taxon>
        <taxon>Rhabditomorpha</taxon>
        <taxon>Strongyloidea</taxon>
        <taxon>Strongylidae</taxon>
        <taxon>Strongylus</taxon>
    </lineage>
</organism>
<proteinExistence type="predicted"/>
<dbReference type="Pfam" id="PF21033">
    <property type="entry name" value="RMD1-3"/>
    <property type="match status" value="1"/>
</dbReference>
<dbReference type="GO" id="GO:0005876">
    <property type="term" value="C:spindle microtubule"/>
    <property type="evidence" value="ECO:0007669"/>
    <property type="project" value="TreeGrafter"/>
</dbReference>
<evidence type="ECO:0008006" key="3">
    <source>
        <dbReference type="Google" id="ProtNLM"/>
    </source>
</evidence>
<name>A0A3P7J8G8_STRVU</name>
<dbReference type="EMBL" id="UYYB01034776">
    <property type="protein sequence ID" value="VDM74214.1"/>
    <property type="molecule type" value="Genomic_DNA"/>
</dbReference>
<dbReference type="GO" id="GO:0097431">
    <property type="term" value="C:mitotic spindle pole"/>
    <property type="evidence" value="ECO:0007669"/>
    <property type="project" value="TreeGrafter"/>
</dbReference>
<dbReference type="GO" id="GO:0005739">
    <property type="term" value="C:mitochondrion"/>
    <property type="evidence" value="ECO:0007669"/>
    <property type="project" value="TreeGrafter"/>
</dbReference>
<keyword evidence="2" id="KW-1185">Reference proteome</keyword>
<dbReference type="GO" id="GO:0008017">
    <property type="term" value="F:microtubule binding"/>
    <property type="evidence" value="ECO:0007669"/>
    <property type="project" value="TreeGrafter"/>
</dbReference>
<dbReference type="Gene3D" id="1.25.40.10">
    <property type="entry name" value="Tetratricopeptide repeat domain"/>
    <property type="match status" value="1"/>
</dbReference>
<dbReference type="PANTHER" id="PTHR16056">
    <property type="entry name" value="REGULATOR OF MICROTUBULE DYNAMICS PROTEIN"/>
    <property type="match status" value="1"/>
</dbReference>
<accession>A0A3P7J8G8</accession>
<dbReference type="InterPro" id="IPR049039">
    <property type="entry name" value="RMD1-3_a_helical_rpt"/>
</dbReference>
<reference evidence="1 2" key="1">
    <citation type="submission" date="2018-11" db="EMBL/GenBank/DDBJ databases">
        <authorList>
            <consortium name="Pathogen Informatics"/>
        </authorList>
    </citation>
    <scope>NUCLEOTIDE SEQUENCE [LARGE SCALE GENOMIC DNA]</scope>
</reference>
<dbReference type="InterPro" id="IPR011990">
    <property type="entry name" value="TPR-like_helical_dom_sf"/>
</dbReference>
<dbReference type="Proteomes" id="UP000270094">
    <property type="component" value="Unassembled WGS sequence"/>
</dbReference>
<evidence type="ECO:0000313" key="2">
    <source>
        <dbReference type="Proteomes" id="UP000270094"/>
    </source>
</evidence>
<dbReference type="OrthoDB" id="512473at2759"/>
<sequence>MRGRFSYSIASLTWLERKAATILYSTLPPASMEDALKDFLAAYEEKPEWIENLIFIIRTYQAMNDKENVKKYCNKLLLLTPTNEDERDRLHEAKKLLAKC</sequence>
<dbReference type="SUPFAM" id="SSF48452">
    <property type="entry name" value="TPR-like"/>
    <property type="match status" value="1"/>
</dbReference>
<gene>
    <name evidence="1" type="ORF">SVUK_LOCUS9212</name>
</gene>
<evidence type="ECO:0000313" key="1">
    <source>
        <dbReference type="EMBL" id="VDM74214.1"/>
    </source>
</evidence>
<dbReference type="AlphaFoldDB" id="A0A3P7J8G8"/>
<dbReference type="PANTHER" id="PTHR16056:SF20">
    <property type="entry name" value="C2H2-TYPE DOMAIN-CONTAINING PROTEIN-RELATED"/>
    <property type="match status" value="1"/>
</dbReference>
<protein>
    <recommendedName>
        <fullName evidence="3">ER membrane protein complex subunit 2</fullName>
    </recommendedName>
</protein>